<feature type="domain" description="Chorismatase FkbO/Hyg5-like N-terminal" evidence="1">
    <location>
        <begin position="57"/>
        <end position="177"/>
    </location>
</feature>
<keyword evidence="3" id="KW-1185">Reference proteome</keyword>
<dbReference type="Gene3D" id="3.30.1330.40">
    <property type="entry name" value="RutC-like"/>
    <property type="match status" value="1"/>
</dbReference>
<dbReference type="InterPro" id="IPR049368">
    <property type="entry name" value="FkbO_Hyg5-like_N"/>
</dbReference>
<accession>A0A6M8HSC7</accession>
<dbReference type="KEGG" id="lck:HN018_15380"/>
<dbReference type="Proteomes" id="UP000500767">
    <property type="component" value="Chromosome"/>
</dbReference>
<reference evidence="2 3" key="1">
    <citation type="journal article" date="2014" name="World J. Microbiol. Biotechnol.">
        <title>Biodiversity and physiological characteristics of Antarctic and Arctic lichens-associated bacteria.</title>
        <authorList>
            <person name="Lee Y.M."/>
            <person name="Kim E.H."/>
            <person name="Lee H.K."/>
            <person name="Hong S.G."/>
        </authorList>
    </citation>
    <scope>NUCLEOTIDE SEQUENCE [LARGE SCALE GENOMIC DNA]</scope>
    <source>
        <strain evidence="2 3">PAMC 26569</strain>
    </source>
</reference>
<dbReference type="EMBL" id="CP053708">
    <property type="protein sequence ID" value="QKE91242.1"/>
    <property type="molecule type" value="Genomic_DNA"/>
</dbReference>
<dbReference type="InterPro" id="IPR035959">
    <property type="entry name" value="RutC-like_sf"/>
</dbReference>
<organism evidence="2 3">
    <name type="scientific">Lichenicola cladoniae</name>
    <dbReference type="NCBI Taxonomy" id="1484109"/>
    <lineage>
        <taxon>Bacteria</taxon>
        <taxon>Pseudomonadati</taxon>
        <taxon>Pseudomonadota</taxon>
        <taxon>Alphaproteobacteria</taxon>
        <taxon>Acetobacterales</taxon>
        <taxon>Acetobacteraceae</taxon>
        <taxon>Lichenicola</taxon>
    </lineage>
</organism>
<gene>
    <name evidence="2" type="ORF">HN018_15380</name>
</gene>
<dbReference type="Pfam" id="PF21168">
    <property type="entry name" value="FkbO_Hyg5-like_N"/>
    <property type="match status" value="1"/>
</dbReference>
<sequence length="327" mass="35180">MSAMFAVQFLSEADLAGVADPLLGVIAFGHELPVGLRAVRLDLPLRSLATDRPSCFEAWTCTGPVTLYEEQGFSLAAGDGLLFGAISVEAGPEIEAITRDLYTCLFSVIGRAGCPNLIRLYNYVPDITALQAGEERYRLFNAGRGTAFAAAGIDPRSAPAASALGTGGSKLRVYFLASSTGSLRIENPRQVSAYHYPQAYGAAPPLFARATIADPEAGQPVLLVSGTASIVSHESLHPGDVAAQTDEVMRNLHAIFGECGAQGFEMDEVRQLKIYLRRGLDRAAVAERLETMAAPDRMVWLEADICRPELLVEIEAVCRLKRRRQPA</sequence>
<evidence type="ECO:0000313" key="2">
    <source>
        <dbReference type="EMBL" id="QKE91242.1"/>
    </source>
</evidence>
<dbReference type="SUPFAM" id="SSF55298">
    <property type="entry name" value="YjgF-like"/>
    <property type="match status" value="1"/>
</dbReference>
<protein>
    <recommendedName>
        <fullName evidence="1">Chorismatase FkbO/Hyg5-like N-terminal domain-containing protein</fullName>
    </recommendedName>
</protein>
<proteinExistence type="predicted"/>
<evidence type="ECO:0000259" key="1">
    <source>
        <dbReference type="Pfam" id="PF21168"/>
    </source>
</evidence>
<evidence type="ECO:0000313" key="3">
    <source>
        <dbReference type="Proteomes" id="UP000500767"/>
    </source>
</evidence>
<name>A0A6M8HSC7_9PROT</name>
<dbReference type="AlphaFoldDB" id="A0A6M8HSC7"/>